<keyword evidence="3" id="KW-1185">Reference proteome</keyword>
<dbReference type="InterPro" id="IPR053728">
    <property type="entry name" value="Alginate_Permeability_Chnl"/>
</dbReference>
<dbReference type="STRING" id="1453498.LG45_16350"/>
<organism evidence="2 3">
    <name type="scientific">Flavobacterium aquatile LMG 4008 = ATCC 11947</name>
    <dbReference type="NCBI Taxonomy" id="1453498"/>
    <lineage>
        <taxon>Bacteria</taxon>
        <taxon>Pseudomonadati</taxon>
        <taxon>Bacteroidota</taxon>
        <taxon>Flavobacteriia</taxon>
        <taxon>Flavobacteriales</taxon>
        <taxon>Flavobacteriaceae</taxon>
        <taxon>Flavobacterium</taxon>
    </lineage>
</organism>
<gene>
    <name evidence="2" type="ORF">LG45_16350</name>
</gene>
<feature type="domain" description="Alginate export" evidence="1">
    <location>
        <begin position="60"/>
        <end position="438"/>
    </location>
</feature>
<sequence>MKRFFTLIILLNYCIVNAQQKIAFKSLRYDDDINYFKNDSVETDYKRLKFIPVNKDKTTYISTGGEVRLQYFNIQNEDWGDASNDNDGFILTRYLLYADFHANSSFRFFFQLQSSNANGRINPNSIENNPLDIHQAFFDVNFLSQKQLILRAGRQELSYGSQRLIAVRELPNSRLAFDGIKIIWNSKNIKSDLFYMHPVVNREKIVDDAFNNETKLWGSYTVLNNVPLFNNIDIYYLGFWRKNADFDEGTRKELRHTIGTRVWKNKGNFNYDFEAVYQFGKVENLNIKAWTISSNTTYQFENIILKPTIGLKSEIISGNKKYDDNSIETFNPLFPKGAYFGLAALIGPSNLFDIHPSIDFEINSKINFSIDYDAFWRYSKNDGIYAPNQRLIYSGTNSKEKFIGSQIAGLIVYQYSNHLSFKAETTWFHTGKFIKDSGSGKDIVLSGLTMQYKF</sequence>
<dbReference type="Proteomes" id="UP000029554">
    <property type="component" value="Unassembled WGS sequence"/>
</dbReference>
<name>A0A095SRJ9_9FLAO</name>
<dbReference type="eggNOG" id="ENOG502Z7RB">
    <property type="taxonomic scope" value="Bacteria"/>
</dbReference>
<evidence type="ECO:0000259" key="1">
    <source>
        <dbReference type="Pfam" id="PF13372"/>
    </source>
</evidence>
<dbReference type="Gene3D" id="2.40.160.100">
    <property type="match status" value="1"/>
</dbReference>
<proteinExistence type="predicted"/>
<comment type="caution">
    <text evidence="2">The sequence shown here is derived from an EMBL/GenBank/DDBJ whole genome shotgun (WGS) entry which is preliminary data.</text>
</comment>
<protein>
    <recommendedName>
        <fullName evidence="1">Alginate export domain-containing protein</fullName>
    </recommendedName>
</protein>
<dbReference type="OrthoDB" id="311329at2"/>
<dbReference type="RefSeq" id="WP_035129091.1">
    <property type="nucleotide sequence ID" value="NZ_JRHH01000006.1"/>
</dbReference>
<evidence type="ECO:0000313" key="3">
    <source>
        <dbReference type="Proteomes" id="UP000029554"/>
    </source>
</evidence>
<dbReference type="AlphaFoldDB" id="A0A095SRJ9"/>
<evidence type="ECO:0000313" key="2">
    <source>
        <dbReference type="EMBL" id="KGD66984.1"/>
    </source>
</evidence>
<dbReference type="EMBL" id="JRHH01000006">
    <property type="protein sequence ID" value="KGD66984.1"/>
    <property type="molecule type" value="Genomic_DNA"/>
</dbReference>
<dbReference type="InterPro" id="IPR025388">
    <property type="entry name" value="Alginate_export_dom"/>
</dbReference>
<reference evidence="2 3" key="1">
    <citation type="submission" date="2014-09" db="EMBL/GenBank/DDBJ databases">
        <title>Whole Genome Shotgun of Flavobacterium aquatile LMG 4008.</title>
        <authorList>
            <person name="Gale A.N."/>
            <person name="Pipes S.E."/>
            <person name="Newman J.D."/>
        </authorList>
    </citation>
    <scope>NUCLEOTIDE SEQUENCE [LARGE SCALE GENOMIC DNA]</scope>
    <source>
        <strain evidence="2 3">LMG 4008</strain>
    </source>
</reference>
<accession>A0A095SRJ9</accession>
<dbReference type="Pfam" id="PF13372">
    <property type="entry name" value="Alginate_exp"/>
    <property type="match status" value="1"/>
</dbReference>